<evidence type="ECO:0000256" key="1">
    <source>
        <dbReference type="SAM" id="MobiDB-lite"/>
    </source>
</evidence>
<organism evidence="3">
    <name type="scientific">Desulfobacca acetoxidans</name>
    <dbReference type="NCBI Taxonomy" id="60893"/>
    <lineage>
        <taxon>Bacteria</taxon>
        <taxon>Pseudomonadati</taxon>
        <taxon>Thermodesulfobacteriota</taxon>
        <taxon>Desulfobaccia</taxon>
        <taxon>Desulfobaccales</taxon>
        <taxon>Desulfobaccaceae</taxon>
        <taxon>Desulfobacca</taxon>
    </lineage>
</organism>
<dbReference type="EMBL" id="DSXI01000123">
    <property type="protein sequence ID" value="HGS04534.1"/>
    <property type="molecule type" value="Genomic_DNA"/>
</dbReference>
<feature type="region of interest" description="Disordered" evidence="1">
    <location>
        <begin position="143"/>
        <end position="217"/>
    </location>
</feature>
<protein>
    <recommendedName>
        <fullName evidence="4">YXWGXW repeat-containing protein</fullName>
    </recommendedName>
</protein>
<evidence type="ECO:0008006" key="4">
    <source>
        <dbReference type="Google" id="ProtNLM"/>
    </source>
</evidence>
<feature type="signal peptide" evidence="2">
    <location>
        <begin position="1"/>
        <end position="20"/>
    </location>
</feature>
<evidence type="ECO:0000313" key="3">
    <source>
        <dbReference type="EMBL" id="HGS04534.1"/>
    </source>
</evidence>
<comment type="caution">
    <text evidence="3">The sequence shown here is derived from an EMBL/GenBank/DDBJ whole genome shotgun (WGS) entry which is preliminary data.</text>
</comment>
<accession>A0A7V4G6V8</accession>
<gene>
    <name evidence="3" type="ORF">ENT08_02155</name>
</gene>
<dbReference type="AlphaFoldDB" id="A0A7V4G6V8"/>
<sequence>MKKLSLLLAVIVLVSAGAAAVTPVTATAQVYVYPPPPPDPYAYPWVGPNTPWVFYNGDWFLNGILYYFFGPLYGWAPYYAYPVIYVVRPEEWYAPKWIVWYQKHPHFWARFHREHPYWVGHRVGHRYDRAFYEKYHRGHGPGWQKGFHGKPPELKYRPEKRKPEYRPEKPKTYPGTQLKPPEPKGPPRAPEGPGIKREKGPGGDGRPGKHGPGPDKP</sequence>
<name>A0A7V4G6V8_9BACT</name>
<feature type="compositionally biased region" description="Basic and acidic residues" evidence="1">
    <location>
        <begin position="150"/>
        <end position="171"/>
    </location>
</feature>
<proteinExistence type="predicted"/>
<reference evidence="3" key="1">
    <citation type="journal article" date="2020" name="mSystems">
        <title>Genome- and Community-Level Interaction Insights into Carbon Utilization and Element Cycling Functions of Hydrothermarchaeota in Hydrothermal Sediment.</title>
        <authorList>
            <person name="Zhou Z."/>
            <person name="Liu Y."/>
            <person name="Xu W."/>
            <person name="Pan J."/>
            <person name="Luo Z.H."/>
            <person name="Li M."/>
        </authorList>
    </citation>
    <scope>NUCLEOTIDE SEQUENCE [LARGE SCALE GENOMIC DNA]</scope>
    <source>
        <strain evidence="3">SpSt-548</strain>
    </source>
</reference>
<evidence type="ECO:0000256" key="2">
    <source>
        <dbReference type="SAM" id="SignalP"/>
    </source>
</evidence>
<feature type="chain" id="PRO_5031439298" description="YXWGXW repeat-containing protein" evidence="2">
    <location>
        <begin position="21"/>
        <end position="217"/>
    </location>
</feature>
<keyword evidence="2" id="KW-0732">Signal</keyword>